<dbReference type="InterPro" id="IPR016024">
    <property type="entry name" value="ARM-type_fold"/>
</dbReference>
<accession>A0A1F7WDR3</accession>
<dbReference type="Gene3D" id="1.25.10.10">
    <property type="entry name" value="Leucine-rich Repeat Variant"/>
    <property type="match status" value="2"/>
</dbReference>
<sequence>MFDSFDLIIFLIIVNIGFAMLITALFCYIIAGKVLSGYREARKNKLYQNLEDAFLVMMVENDPAPIKKILDSIRSRDLESFIEFVSVYLTNLKGDDFDKIVDVIYRSHLFKYLCDSTVSSDIDLKLYSIYCLGLIKKPAGIDNLLAALDDPNIFVRMAAVASIAQTGCLEALERVLESLSKEKLVTSYKLSEMLWFFGEEICPPLLAELKKRDEKIIKIDEEDLLTAAVIDMLGHYKYFEAAEEIHSILKETRRNTIIKSCVDSLGKMVYSDAADDIIRNLDSPDSEVRVSAVKAVLELRADDQTGKLKQMLNDLDWNVRYNAALALHEMNFDFPSYMFSPELAGQELSRAFRTIVHVLTEKSAAMQENN</sequence>
<dbReference type="SUPFAM" id="SSF48371">
    <property type="entry name" value="ARM repeat"/>
    <property type="match status" value="1"/>
</dbReference>
<reference evidence="1 2" key="1">
    <citation type="journal article" date="2016" name="Nat. Commun.">
        <title>Thousands of microbial genomes shed light on interconnected biogeochemical processes in an aquifer system.</title>
        <authorList>
            <person name="Anantharaman K."/>
            <person name="Brown C.T."/>
            <person name="Hug L.A."/>
            <person name="Sharon I."/>
            <person name="Castelle C.J."/>
            <person name="Probst A.J."/>
            <person name="Thomas B.C."/>
            <person name="Singh A."/>
            <person name="Wilkins M.J."/>
            <person name="Karaoz U."/>
            <person name="Brodie E.L."/>
            <person name="Williams K.H."/>
            <person name="Hubbard S.S."/>
            <person name="Banfield J.F."/>
        </authorList>
    </citation>
    <scope>NUCLEOTIDE SEQUENCE [LARGE SCALE GENOMIC DNA]</scope>
</reference>
<dbReference type="AlphaFoldDB" id="A0A1F7WDR3"/>
<dbReference type="Pfam" id="PF13646">
    <property type="entry name" value="HEAT_2"/>
    <property type="match status" value="1"/>
</dbReference>
<evidence type="ECO:0000313" key="2">
    <source>
        <dbReference type="Proteomes" id="UP000178735"/>
    </source>
</evidence>
<dbReference type="Proteomes" id="UP000178735">
    <property type="component" value="Unassembled WGS sequence"/>
</dbReference>
<evidence type="ECO:0008006" key="3">
    <source>
        <dbReference type="Google" id="ProtNLM"/>
    </source>
</evidence>
<comment type="caution">
    <text evidence="1">The sequence shown here is derived from an EMBL/GenBank/DDBJ whole genome shotgun (WGS) entry which is preliminary data.</text>
</comment>
<gene>
    <name evidence="1" type="ORF">A2008_09780</name>
</gene>
<proteinExistence type="predicted"/>
<protein>
    <recommendedName>
        <fullName evidence="3">Condensin complex subunit 1 C-terminal domain-containing protein</fullName>
    </recommendedName>
</protein>
<dbReference type="STRING" id="1817813.A2008_09780"/>
<dbReference type="EMBL" id="MGFH01000246">
    <property type="protein sequence ID" value="OGM00933.1"/>
    <property type="molecule type" value="Genomic_DNA"/>
</dbReference>
<name>A0A1F7WDR3_9BACT</name>
<evidence type="ECO:0000313" key="1">
    <source>
        <dbReference type="EMBL" id="OGM00933.1"/>
    </source>
</evidence>
<dbReference type="InterPro" id="IPR011989">
    <property type="entry name" value="ARM-like"/>
</dbReference>
<organism evidence="1 2">
    <name type="scientific">Candidatus Wallbacteria bacterium GWC2_49_35</name>
    <dbReference type="NCBI Taxonomy" id="1817813"/>
    <lineage>
        <taxon>Bacteria</taxon>
        <taxon>Candidatus Walliibacteriota</taxon>
    </lineage>
</organism>